<keyword evidence="6" id="KW-1185">Reference proteome</keyword>
<keyword evidence="3" id="KW-1133">Transmembrane helix</keyword>
<evidence type="ECO:0000256" key="1">
    <source>
        <dbReference type="ARBA" id="ARBA00022729"/>
    </source>
</evidence>
<evidence type="ECO:0000256" key="2">
    <source>
        <dbReference type="SAM" id="MobiDB-lite"/>
    </source>
</evidence>
<organism evidence="5 6">
    <name type="scientific">Weissella muntiaci</name>
    <dbReference type="NCBI Taxonomy" id="2508881"/>
    <lineage>
        <taxon>Bacteria</taxon>
        <taxon>Bacillati</taxon>
        <taxon>Bacillota</taxon>
        <taxon>Bacilli</taxon>
        <taxon>Lactobacillales</taxon>
        <taxon>Lactobacillaceae</taxon>
        <taxon>Weissella</taxon>
    </lineage>
</organism>
<sequence>MGNYKNRVSALFEKTQVEKKNTNFRSWKKGKSWLFASALVASVIGGGATMIGGASDASADTVTPSTSETTQADTDSTSAVTSEVAVGSTVATSSAAMSISTSESAMTSEISSASSESTSIASGAKSVANESSTATSVAATSVQAQPVTSSSVEAPTAPVGTEARFNTAAATSQMTTTPALITKDVTVNKGQAFRQAAGFVEATDSTGKTVDKSAISITGVVNSNIAGTYFVLYSFVDVNGATVTGKTQVNVRDTTSPVVTTSDVANQTTTSSLAVNGGAGMTLSSNAANALQSSAVQSLSSQVATAISNGDMSLASSAMNSFANTDAGKSFASNAVDMINSAASSMNSLGSLMADSQVQDFKNQLSAAVTSSDTALAKSLIASFAATSQGSILMSMASNMPTTISNATISSIMSVASSMATTSGSASTNDATSVANAFIATSEGQTLISNANSAAILASNASSAAVSEFAQTSEGRAMMSALDSYASNAQYKEFNEAMSEAVAESNASLASSLANSFFATSLGAQFGDDMKSYEATDAYKSMMASISSSEDALGNSIKESMTLAGLSLNPSDLLSGASKLFSGLNPLSGANKLLSNFNPMDVLKNITGTIWNVVSGVVQTINPIRILPDWSGSSFGEFAESWLGGVLGATFYGTAGSALAGFGANAIAVIPVGLTSTLMGLIPILGWAGGLHPWVAMGWIGGISAWFGGTISSGMGAYYGSTMGKGLSKDGHVDNIVSGTAIGATLGAIAGTTINDWLVGYVGAHVLMMIPTVITTIVGTIGTITGVIAPFTTAIASIVTPLLVTAGTFIGAPIGAAIGGAIGGAIGALTKAMGISLTLPDASQLVKDIAALPGISDLLSTIKEVTAKAGTVVTKAVTVAKGGVFNLKSGFDKATDSNGKDVAASLITATGSVNTKVPGVYIVDYSYPDSGTNTITHGYAQVTVTA</sequence>
<dbReference type="InterPro" id="IPR022263">
    <property type="entry name" value="KxYKxGKxW"/>
</dbReference>
<keyword evidence="3" id="KW-0472">Membrane</keyword>
<dbReference type="Pfam" id="PF07523">
    <property type="entry name" value="Big_3"/>
    <property type="match status" value="2"/>
</dbReference>
<dbReference type="Gene3D" id="2.60.40.10">
    <property type="entry name" value="Immunoglobulins"/>
    <property type="match status" value="2"/>
</dbReference>
<comment type="caution">
    <text evidence="5">The sequence shown here is derived from an EMBL/GenBank/DDBJ whole genome shotgun (WGS) entry which is preliminary data.</text>
</comment>
<feature type="compositionally biased region" description="Low complexity" evidence="2">
    <location>
        <begin position="65"/>
        <end position="80"/>
    </location>
</feature>
<feature type="transmembrane region" description="Helical" evidence="3">
    <location>
        <begin position="810"/>
        <end position="829"/>
    </location>
</feature>
<dbReference type="NCBIfam" id="TIGR03715">
    <property type="entry name" value="KxYKxGKxW"/>
    <property type="match status" value="1"/>
</dbReference>
<gene>
    <name evidence="5" type="ORF">ESZ50_09065</name>
</gene>
<dbReference type="AlphaFoldDB" id="A0A6C2C316"/>
<feature type="transmembrane region" description="Helical" evidence="3">
    <location>
        <begin position="642"/>
        <end position="662"/>
    </location>
</feature>
<name>A0A6C2C316_9LACO</name>
<feature type="domain" description="Ig-like" evidence="4">
    <location>
        <begin position="878"/>
        <end position="929"/>
    </location>
</feature>
<dbReference type="InterPro" id="IPR022038">
    <property type="entry name" value="Ig-like_bact"/>
</dbReference>
<dbReference type="EMBL" id="SDGZ01000022">
    <property type="protein sequence ID" value="TYC48351.1"/>
    <property type="molecule type" value="Genomic_DNA"/>
</dbReference>
<evidence type="ECO:0000259" key="4">
    <source>
        <dbReference type="Pfam" id="PF07523"/>
    </source>
</evidence>
<dbReference type="Proteomes" id="UP000371977">
    <property type="component" value="Unassembled WGS sequence"/>
</dbReference>
<accession>A0A6C2C316</accession>
<feature type="transmembrane region" description="Helical" evidence="3">
    <location>
        <begin position="732"/>
        <end position="751"/>
    </location>
</feature>
<evidence type="ECO:0000313" key="6">
    <source>
        <dbReference type="Proteomes" id="UP000371977"/>
    </source>
</evidence>
<feature type="transmembrane region" description="Helical" evidence="3">
    <location>
        <begin position="669"/>
        <end position="688"/>
    </location>
</feature>
<protein>
    <recommendedName>
        <fullName evidence="4">Ig-like domain-containing protein</fullName>
    </recommendedName>
</protein>
<dbReference type="InterPro" id="IPR013783">
    <property type="entry name" value="Ig-like_fold"/>
</dbReference>
<dbReference type="RefSeq" id="WP_148623250.1">
    <property type="nucleotide sequence ID" value="NZ_SDGZ01000022.1"/>
</dbReference>
<feature type="domain" description="Ig-like" evidence="4">
    <location>
        <begin position="183"/>
        <end position="239"/>
    </location>
</feature>
<evidence type="ECO:0000313" key="5">
    <source>
        <dbReference type="EMBL" id="TYC48351.1"/>
    </source>
</evidence>
<feature type="transmembrane region" description="Helical" evidence="3">
    <location>
        <begin position="694"/>
        <end position="720"/>
    </location>
</feature>
<dbReference type="OrthoDB" id="2327454at2"/>
<evidence type="ECO:0000256" key="3">
    <source>
        <dbReference type="SAM" id="Phobius"/>
    </source>
</evidence>
<keyword evidence="1" id="KW-0732">Signal</keyword>
<feature type="region of interest" description="Disordered" evidence="2">
    <location>
        <begin position="54"/>
        <end position="80"/>
    </location>
</feature>
<keyword evidence="3" id="KW-0812">Transmembrane</keyword>
<reference evidence="5 6" key="1">
    <citation type="submission" date="2019-01" db="EMBL/GenBank/DDBJ databases">
        <title>Weissella sp. nov., a novel lactic acid bacterium isolated from animal feces.</title>
        <authorList>
            <person name="Wang L.-T."/>
        </authorList>
    </citation>
    <scope>NUCLEOTIDE SEQUENCE [LARGE SCALE GENOMIC DNA]</scope>
    <source>
        <strain evidence="5 6">8H-2</strain>
    </source>
</reference>
<proteinExistence type="predicted"/>